<evidence type="ECO:0000313" key="3">
    <source>
        <dbReference type="EMBL" id="XDQ55682.1"/>
    </source>
</evidence>
<feature type="compositionally biased region" description="Low complexity" evidence="1">
    <location>
        <begin position="150"/>
        <end position="177"/>
    </location>
</feature>
<accession>A0AB39RKE4</accession>
<feature type="transmembrane region" description="Helical" evidence="2">
    <location>
        <begin position="61"/>
        <end position="78"/>
    </location>
</feature>
<name>A0AB39RKE4_9ACTN</name>
<dbReference type="PRINTS" id="PR01217">
    <property type="entry name" value="PRICHEXTENSN"/>
</dbReference>
<gene>
    <name evidence="3" type="ORF">AB5J53_30480</name>
</gene>
<sequence length="229" mass="22721">MTNRETTQATRTRPEPRPTPPRARPTAPGAADGTSAHHAADECEAVRPVRGRHRRPRPRRVLFAVGGLALAAGVLSFVRMTPESVIGGGGSAEAEPTGATVTDTSGNAVTTVEAVPSAHPKAATETAAMGRSSATPTADVSLLPTPSPTTPASIPSPHGSAPTAGAPDTTGIPTAPITTPPPAATTPAAPHPAPSATTHDPAPQPDPPGVCVPIVGICVNGLAAPIGAR</sequence>
<protein>
    <submittedName>
        <fullName evidence="3">Uncharacterized protein</fullName>
    </submittedName>
</protein>
<feature type="region of interest" description="Disordered" evidence="1">
    <location>
        <begin position="116"/>
        <end position="209"/>
    </location>
</feature>
<organism evidence="3">
    <name type="scientific">Streptomyces sp. R41</name>
    <dbReference type="NCBI Taxonomy" id="3238632"/>
    <lineage>
        <taxon>Bacteria</taxon>
        <taxon>Bacillati</taxon>
        <taxon>Actinomycetota</taxon>
        <taxon>Actinomycetes</taxon>
        <taxon>Kitasatosporales</taxon>
        <taxon>Streptomycetaceae</taxon>
        <taxon>Streptomyces</taxon>
    </lineage>
</organism>
<feature type="compositionally biased region" description="Basic and acidic residues" evidence="1">
    <location>
        <begin position="38"/>
        <end position="47"/>
    </location>
</feature>
<keyword evidence="2" id="KW-0812">Transmembrane</keyword>
<keyword evidence="2" id="KW-1133">Transmembrane helix</keyword>
<evidence type="ECO:0000256" key="2">
    <source>
        <dbReference type="SAM" id="Phobius"/>
    </source>
</evidence>
<dbReference type="EMBL" id="CP163443">
    <property type="protein sequence ID" value="XDQ55682.1"/>
    <property type="molecule type" value="Genomic_DNA"/>
</dbReference>
<feature type="compositionally biased region" description="Pro residues" evidence="1">
    <location>
        <begin position="178"/>
        <end position="193"/>
    </location>
</feature>
<dbReference type="AlphaFoldDB" id="A0AB39RKE4"/>
<feature type="region of interest" description="Disordered" evidence="1">
    <location>
        <begin position="1"/>
        <end position="54"/>
    </location>
</feature>
<keyword evidence="2" id="KW-0472">Membrane</keyword>
<evidence type="ECO:0000256" key="1">
    <source>
        <dbReference type="SAM" id="MobiDB-lite"/>
    </source>
</evidence>
<feature type="compositionally biased region" description="Low complexity" evidence="1">
    <location>
        <begin position="1"/>
        <end position="11"/>
    </location>
</feature>
<reference evidence="3" key="1">
    <citation type="submission" date="2024-07" db="EMBL/GenBank/DDBJ databases">
        <authorList>
            <person name="Yu S.T."/>
        </authorList>
    </citation>
    <scope>NUCLEOTIDE SEQUENCE</scope>
    <source>
        <strain evidence="3">R41</strain>
    </source>
</reference>
<dbReference type="RefSeq" id="WP_369248816.1">
    <property type="nucleotide sequence ID" value="NZ_CP163443.1"/>
</dbReference>
<proteinExistence type="predicted"/>